<organism evidence="1 2">
    <name type="scientific">Roseovarius halotolerans</name>
    <dbReference type="NCBI Taxonomy" id="505353"/>
    <lineage>
        <taxon>Bacteria</taxon>
        <taxon>Pseudomonadati</taxon>
        <taxon>Pseudomonadota</taxon>
        <taxon>Alphaproteobacteria</taxon>
        <taxon>Rhodobacterales</taxon>
        <taxon>Roseobacteraceae</taxon>
        <taxon>Roseovarius</taxon>
    </lineage>
</organism>
<dbReference type="RefSeq" id="WP_139837407.1">
    <property type="nucleotide sequence ID" value="NZ_FWFU01000003.1"/>
</dbReference>
<keyword evidence="2" id="KW-1185">Reference proteome</keyword>
<dbReference type="EMBL" id="FWFU01000003">
    <property type="protein sequence ID" value="SLN43190.1"/>
    <property type="molecule type" value="Genomic_DNA"/>
</dbReference>
<reference evidence="1 2" key="1">
    <citation type="submission" date="2017-03" db="EMBL/GenBank/DDBJ databases">
        <authorList>
            <person name="Afonso C.L."/>
            <person name="Miller P.J."/>
            <person name="Scott M.A."/>
            <person name="Spackman E."/>
            <person name="Goraichik I."/>
            <person name="Dimitrov K.M."/>
            <person name="Suarez D.L."/>
            <person name="Swayne D.E."/>
        </authorList>
    </citation>
    <scope>NUCLEOTIDE SEQUENCE [LARGE SCALE GENOMIC DNA]</scope>
    <source>
        <strain evidence="1 2">CECT 8110</strain>
    </source>
</reference>
<evidence type="ECO:0000313" key="2">
    <source>
        <dbReference type="Proteomes" id="UP000193207"/>
    </source>
</evidence>
<gene>
    <name evidence="1" type="ORF">ROH8110_02224</name>
</gene>
<accession>A0A1X6Z9Y0</accession>
<evidence type="ECO:0000313" key="1">
    <source>
        <dbReference type="EMBL" id="SLN43190.1"/>
    </source>
</evidence>
<name>A0A1X6Z9Y0_9RHOB</name>
<protein>
    <submittedName>
        <fullName evidence="1">Uncharacterized protein</fullName>
    </submittedName>
</protein>
<dbReference type="Proteomes" id="UP000193207">
    <property type="component" value="Unassembled WGS sequence"/>
</dbReference>
<proteinExistence type="predicted"/>
<sequence length="87" mass="9964">MAVELMKLTPPEDMMKLLDLKAEFLEKIHQITGISERLMAFPEPGERSVWRENIWFGYGEGDDGGGAALAAYRYGRCPFAKDYYQDQ</sequence>
<dbReference type="AlphaFoldDB" id="A0A1X6Z9Y0"/>